<dbReference type="Proteomes" id="UP000193785">
    <property type="component" value="Unassembled WGS sequence"/>
</dbReference>
<organism evidence="1 2">
    <name type="scientific">Pantoea septica</name>
    <dbReference type="NCBI Taxonomy" id="472695"/>
    <lineage>
        <taxon>Bacteria</taxon>
        <taxon>Pseudomonadati</taxon>
        <taxon>Pseudomonadota</taxon>
        <taxon>Gammaproteobacteria</taxon>
        <taxon>Enterobacterales</taxon>
        <taxon>Erwiniaceae</taxon>
        <taxon>Pantoea</taxon>
    </lineage>
</organism>
<sequence length="113" mass="13067">MFICHIFFNGFSLGPELSHVHPQLISQEFLRKMQTADAGLFRFTCSCGFKGFYDREINVFIEKVFSSKYCLHAFVDKNKLRQIIKLTCDLKRVAASLMLKQFMSFRSALILSA</sequence>
<name>A0ABX3URY0_9GAMM</name>
<keyword evidence="2" id="KW-1185">Reference proteome</keyword>
<comment type="caution">
    <text evidence="1">The sequence shown here is derived from an EMBL/GenBank/DDBJ whole genome shotgun (WGS) entry which is preliminary data.</text>
</comment>
<proteinExistence type="predicted"/>
<evidence type="ECO:0000313" key="2">
    <source>
        <dbReference type="Proteomes" id="UP000193785"/>
    </source>
</evidence>
<reference evidence="1 2" key="1">
    <citation type="journal article" date="2017" name="Antonie Van Leeuwenhoek">
        <title>Phylogenomic resolution of the bacterial genus Pantoea and its relationship with Erwinia and Tatumella.</title>
        <authorList>
            <person name="Palmer M."/>
            <person name="Steenkamp E.T."/>
            <person name="Coetzee M.P."/>
            <person name="Chan W.Y."/>
            <person name="van Zyl E."/>
            <person name="De Maayer P."/>
            <person name="Coutinho T.A."/>
            <person name="Blom J."/>
            <person name="Smits T.H."/>
            <person name="Duffy B."/>
            <person name="Venter S.N."/>
        </authorList>
    </citation>
    <scope>NUCLEOTIDE SEQUENCE [LARGE SCALE GENOMIC DNA]</scope>
    <source>
        <strain evidence="1 2">LMG 5345</strain>
    </source>
</reference>
<protein>
    <submittedName>
        <fullName evidence="1">Uncharacterized protein</fullName>
    </submittedName>
</protein>
<dbReference type="EMBL" id="MLJJ01000016">
    <property type="protein sequence ID" value="ORM99082.1"/>
    <property type="molecule type" value="Genomic_DNA"/>
</dbReference>
<evidence type="ECO:0000313" key="1">
    <source>
        <dbReference type="EMBL" id="ORM99082.1"/>
    </source>
</evidence>
<accession>A0ABX3URY0</accession>
<gene>
    <name evidence="1" type="ORF">HA46_10615</name>
</gene>